<dbReference type="Gene3D" id="3.50.30.30">
    <property type="match status" value="1"/>
</dbReference>
<dbReference type="Pfam" id="PF02225">
    <property type="entry name" value="PA"/>
    <property type="match status" value="1"/>
</dbReference>
<sequence>MPQDYSSTKTDSDIEQNQQQEGSSSSSSSPKKAKGNVPSFLEPALTWASQAIGTSKGEYAPLINRGKGTLELPRQTKRKIIVTVAAIVSAIVIFGGVVVWTIANSSESEHKVPRRKLTDPEKVIIQVPSADLLREYLQTYTSESHLAGSDGDKRQAEWTRDKFIEFGIENTMIETYYPLLNTPIDRQLAIVSGPEEFQYKASLTEDVVEEDETSYDPNTVPTFHGYSKNGTALGPVVYANYGRVEDFQYLANQGIQLNGTIALMRYGGAFRGLKIRAAEQFGCIGALIYSDPIDDGPIGKENHDNPAKAYPEGPWRSPSSVQRGSVQYASMLTGDPLTPGWAATENATRLNRDESTGLPQIPSLPLSYRDALPLLRATENLGVRNDQDWAGGSEEVSYFSGPSEGNVYLANIVDDHIGPIWNVVGRIEGDEEPDHAIIIGNHRDAWVYGAVDPSSGSAALLELVRTLGVLLKQGWKPRRTLIIVSFDAEEYGMVGSTEWVEDHRDWLSEHASVYLNVDMGVAGPNFMANACPSLRRVLYEVTHKVSDPGSKNNETIYDTWKQLSNEETPIVGQLGSGSDFVSFISHVGITSVDFAFTGDYGVYHSNYDSFHWMEKFGDPTFEYHSALVKIWGLLTLRFTDDPVLPLYPGDYSKEIQEYAKKLPISDITLGGPYKEFFKSLKKLAKTTRRFERRRERLVEELNNGTLTDKDLPSVIYKRMKVANERLTHFERGFIDPEGLKDRSWFKHILYAPHMWTGYHSQVFPALSEALESGDTEEIQYAINQTASRIRAASKYLKEDYDEDDD</sequence>
<dbReference type="EMBL" id="JAEPRB010000079">
    <property type="protein sequence ID" value="KAG2222611.1"/>
    <property type="molecule type" value="Genomic_DNA"/>
</dbReference>
<feature type="domain" description="Transferrin receptor-like dimerisation" evidence="5">
    <location>
        <begin position="674"/>
        <end position="797"/>
    </location>
</feature>
<dbReference type="InterPro" id="IPR007484">
    <property type="entry name" value="Peptidase_M28"/>
</dbReference>
<dbReference type="SUPFAM" id="SSF53187">
    <property type="entry name" value="Zn-dependent exopeptidases"/>
    <property type="match status" value="1"/>
</dbReference>
<evidence type="ECO:0000313" key="7">
    <source>
        <dbReference type="EMBL" id="KAG2222611.1"/>
    </source>
</evidence>
<feature type="domain" description="Peptidase M28" evidence="6">
    <location>
        <begin position="422"/>
        <end position="611"/>
    </location>
</feature>
<dbReference type="SUPFAM" id="SSF52025">
    <property type="entry name" value="PA domain"/>
    <property type="match status" value="1"/>
</dbReference>
<dbReference type="SUPFAM" id="SSF47672">
    <property type="entry name" value="Transferrin receptor-like dimerisation domain"/>
    <property type="match status" value="1"/>
</dbReference>
<dbReference type="FunFam" id="3.50.30.30:FF:000008">
    <property type="entry name" value="Glutamate carboxypeptidase 2"/>
    <property type="match status" value="1"/>
</dbReference>
<name>A0A8H7S4M0_9FUNG</name>
<dbReference type="FunFam" id="3.40.630.10:FF:000101">
    <property type="entry name" value="N-acetylated alpha-linked acidic dipeptidase like 1"/>
    <property type="match status" value="1"/>
</dbReference>
<dbReference type="Gene3D" id="3.40.630.10">
    <property type="entry name" value="Zn peptidases"/>
    <property type="match status" value="1"/>
</dbReference>
<dbReference type="Gene3D" id="1.20.930.40">
    <property type="entry name" value="Transferrin receptor-like, dimerisation domain"/>
    <property type="match status" value="1"/>
</dbReference>
<organism evidence="7 8">
    <name type="scientific">Circinella minor</name>
    <dbReference type="NCBI Taxonomy" id="1195481"/>
    <lineage>
        <taxon>Eukaryota</taxon>
        <taxon>Fungi</taxon>
        <taxon>Fungi incertae sedis</taxon>
        <taxon>Mucoromycota</taxon>
        <taxon>Mucoromycotina</taxon>
        <taxon>Mucoromycetes</taxon>
        <taxon>Mucorales</taxon>
        <taxon>Lichtheimiaceae</taxon>
        <taxon>Circinella</taxon>
    </lineage>
</organism>
<dbReference type="InterPro" id="IPR003137">
    <property type="entry name" value="PA_domain"/>
</dbReference>
<keyword evidence="8" id="KW-1185">Reference proteome</keyword>
<evidence type="ECO:0000313" key="8">
    <source>
        <dbReference type="Proteomes" id="UP000646827"/>
    </source>
</evidence>
<feature type="transmembrane region" description="Helical" evidence="3">
    <location>
        <begin position="80"/>
        <end position="103"/>
    </location>
</feature>
<keyword evidence="3" id="KW-1133">Transmembrane helix</keyword>
<dbReference type="CDD" id="cd08022">
    <property type="entry name" value="M28_PSMA_like"/>
    <property type="match status" value="1"/>
</dbReference>
<gene>
    <name evidence="7" type="ORF">INT45_008730</name>
</gene>
<dbReference type="GO" id="GO:0004180">
    <property type="term" value="F:carboxypeptidase activity"/>
    <property type="evidence" value="ECO:0007669"/>
    <property type="project" value="TreeGrafter"/>
</dbReference>
<evidence type="ECO:0000259" key="6">
    <source>
        <dbReference type="Pfam" id="PF04389"/>
    </source>
</evidence>
<dbReference type="InterPro" id="IPR036757">
    <property type="entry name" value="TFR-like_dimer_dom_sf"/>
</dbReference>
<feature type="compositionally biased region" description="Polar residues" evidence="2">
    <location>
        <begin position="1"/>
        <end position="22"/>
    </location>
</feature>
<reference evidence="7 8" key="1">
    <citation type="submission" date="2020-12" db="EMBL/GenBank/DDBJ databases">
        <title>Metabolic potential, ecology and presence of endohyphal bacteria is reflected in genomic diversity of Mucoromycotina.</title>
        <authorList>
            <person name="Muszewska A."/>
            <person name="Okrasinska A."/>
            <person name="Steczkiewicz K."/>
            <person name="Drgas O."/>
            <person name="Orlowska M."/>
            <person name="Perlinska-Lenart U."/>
            <person name="Aleksandrzak-Piekarczyk T."/>
            <person name="Szatraj K."/>
            <person name="Zielenkiewicz U."/>
            <person name="Pilsyk S."/>
            <person name="Malc E."/>
            <person name="Mieczkowski P."/>
            <person name="Kruszewska J.S."/>
            <person name="Biernat P."/>
            <person name="Pawlowska J."/>
        </authorList>
    </citation>
    <scope>NUCLEOTIDE SEQUENCE [LARGE SCALE GENOMIC DNA]</scope>
    <source>
        <strain evidence="7 8">CBS 142.35</strain>
    </source>
</reference>
<evidence type="ECO:0008006" key="9">
    <source>
        <dbReference type="Google" id="ProtNLM"/>
    </source>
</evidence>
<dbReference type="Proteomes" id="UP000646827">
    <property type="component" value="Unassembled WGS sequence"/>
</dbReference>
<dbReference type="InterPro" id="IPR007365">
    <property type="entry name" value="TFR-like_dimer_dom"/>
</dbReference>
<dbReference type="OrthoDB" id="5841748at2759"/>
<comment type="caution">
    <text evidence="7">The sequence shown here is derived from an EMBL/GenBank/DDBJ whole genome shotgun (WGS) entry which is preliminary data.</text>
</comment>
<evidence type="ECO:0000259" key="4">
    <source>
        <dbReference type="Pfam" id="PF02225"/>
    </source>
</evidence>
<proteinExistence type="inferred from homology"/>
<dbReference type="Pfam" id="PF04389">
    <property type="entry name" value="Peptidase_M28"/>
    <property type="match status" value="1"/>
</dbReference>
<dbReference type="PANTHER" id="PTHR10404">
    <property type="entry name" value="N-ACETYLATED-ALPHA-LINKED ACIDIC DIPEPTIDASE"/>
    <property type="match status" value="1"/>
</dbReference>
<comment type="similarity">
    <text evidence="1">Belongs to the peptidase M28 family. M28B subfamily.</text>
</comment>
<dbReference type="InterPro" id="IPR039373">
    <property type="entry name" value="Peptidase_M28B"/>
</dbReference>
<feature type="region of interest" description="Disordered" evidence="2">
    <location>
        <begin position="1"/>
        <end position="37"/>
    </location>
</feature>
<evidence type="ECO:0000256" key="1">
    <source>
        <dbReference type="ARBA" id="ARBA00005634"/>
    </source>
</evidence>
<evidence type="ECO:0000259" key="5">
    <source>
        <dbReference type="Pfam" id="PF04253"/>
    </source>
</evidence>
<accession>A0A8H7S4M0</accession>
<feature type="domain" description="PA" evidence="4">
    <location>
        <begin position="234"/>
        <end position="302"/>
    </location>
</feature>
<dbReference type="CDD" id="cd02121">
    <property type="entry name" value="PA_GCPII_like"/>
    <property type="match status" value="1"/>
</dbReference>
<dbReference type="PANTHER" id="PTHR10404:SF46">
    <property type="entry name" value="VACUOLAR PROTEIN SORTING-ASSOCIATED PROTEIN 70"/>
    <property type="match status" value="1"/>
</dbReference>
<protein>
    <recommendedName>
        <fullName evidence="9">Glutamate carboxypeptidase II</fullName>
    </recommendedName>
</protein>
<evidence type="ECO:0000256" key="3">
    <source>
        <dbReference type="SAM" id="Phobius"/>
    </source>
</evidence>
<dbReference type="Pfam" id="PF04253">
    <property type="entry name" value="TFR_dimer"/>
    <property type="match status" value="1"/>
</dbReference>
<dbReference type="AlphaFoldDB" id="A0A8H7S4M0"/>
<dbReference type="InterPro" id="IPR046450">
    <property type="entry name" value="PA_dom_sf"/>
</dbReference>
<evidence type="ECO:0000256" key="2">
    <source>
        <dbReference type="SAM" id="MobiDB-lite"/>
    </source>
</evidence>
<keyword evidence="3" id="KW-0812">Transmembrane</keyword>
<keyword evidence="3" id="KW-0472">Membrane</keyword>